<dbReference type="InterPro" id="IPR002110">
    <property type="entry name" value="Ankyrin_rpt"/>
</dbReference>
<evidence type="ECO:0008006" key="4">
    <source>
        <dbReference type="Google" id="ProtNLM"/>
    </source>
</evidence>
<dbReference type="InterPro" id="IPR036770">
    <property type="entry name" value="Ankyrin_rpt-contain_sf"/>
</dbReference>
<dbReference type="SMART" id="SM00248">
    <property type="entry name" value="ANK"/>
    <property type="match status" value="2"/>
</dbReference>
<sequence>MMKSFISLIPSSDKVPASKIEVSEANNKINENLLFVLTSLIGLCLLRMSNELIQIFIRNPENNHPNMEVEQSNVLPYQQIREKIMQGSMDVNTRYPGAEDPSVLQLAIKKQDTELIDYLLKNNADVNIVSESCESALNLAIRANNSELVKKIILLVADLNFKSYDYGEDYDK</sequence>
<feature type="repeat" description="ANK" evidence="1">
    <location>
        <begin position="99"/>
        <end position="131"/>
    </location>
</feature>
<keyword evidence="1" id="KW-0040">ANK repeat</keyword>
<accession>A0AAV7IFB1</accession>
<dbReference type="Gene3D" id="1.25.40.20">
    <property type="entry name" value="Ankyrin repeat-containing domain"/>
    <property type="match status" value="1"/>
</dbReference>
<evidence type="ECO:0000313" key="2">
    <source>
        <dbReference type="EMBL" id="KAH0549099.1"/>
    </source>
</evidence>
<gene>
    <name evidence="2" type="ORF">KQX54_006079</name>
</gene>
<name>A0AAV7IFB1_COTGL</name>
<keyword evidence="3" id="KW-1185">Reference proteome</keyword>
<reference evidence="2 3" key="1">
    <citation type="journal article" date="2021" name="J. Hered.">
        <title>A chromosome-level genome assembly of the parasitoid wasp, Cotesia glomerata (Hymenoptera: Braconidae).</title>
        <authorList>
            <person name="Pinto B.J."/>
            <person name="Weis J.J."/>
            <person name="Gamble T."/>
            <person name="Ode P.J."/>
            <person name="Paul R."/>
            <person name="Zaspel J.M."/>
        </authorList>
    </citation>
    <scope>NUCLEOTIDE SEQUENCE [LARGE SCALE GENOMIC DNA]</scope>
    <source>
        <strain evidence="2">CgM1</strain>
    </source>
</reference>
<dbReference type="PROSITE" id="PS50088">
    <property type="entry name" value="ANK_REPEAT"/>
    <property type="match status" value="1"/>
</dbReference>
<dbReference type="Pfam" id="PF13637">
    <property type="entry name" value="Ank_4"/>
    <property type="match status" value="1"/>
</dbReference>
<organism evidence="2 3">
    <name type="scientific">Cotesia glomerata</name>
    <name type="common">Lepidopteran parasitic wasp</name>
    <name type="synonym">Apanteles glomeratus</name>
    <dbReference type="NCBI Taxonomy" id="32391"/>
    <lineage>
        <taxon>Eukaryota</taxon>
        <taxon>Metazoa</taxon>
        <taxon>Ecdysozoa</taxon>
        <taxon>Arthropoda</taxon>
        <taxon>Hexapoda</taxon>
        <taxon>Insecta</taxon>
        <taxon>Pterygota</taxon>
        <taxon>Neoptera</taxon>
        <taxon>Endopterygota</taxon>
        <taxon>Hymenoptera</taxon>
        <taxon>Apocrita</taxon>
        <taxon>Ichneumonoidea</taxon>
        <taxon>Braconidae</taxon>
        <taxon>Microgastrinae</taxon>
        <taxon>Cotesia</taxon>
    </lineage>
</organism>
<evidence type="ECO:0000313" key="3">
    <source>
        <dbReference type="Proteomes" id="UP000826195"/>
    </source>
</evidence>
<proteinExistence type="predicted"/>
<comment type="caution">
    <text evidence="2">The sequence shown here is derived from an EMBL/GenBank/DDBJ whole genome shotgun (WGS) entry which is preliminary data.</text>
</comment>
<evidence type="ECO:0000256" key="1">
    <source>
        <dbReference type="PROSITE-ProRule" id="PRU00023"/>
    </source>
</evidence>
<dbReference type="EMBL" id="JAHXZJ010001864">
    <property type="protein sequence ID" value="KAH0549099.1"/>
    <property type="molecule type" value="Genomic_DNA"/>
</dbReference>
<dbReference type="AlphaFoldDB" id="A0AAV7IFB1"/>
<dbReference type="SUPFAM" id="SSF48403">
    <property type="entry name" value="Ankyrin repeat"/>
    <property type="match status" value="1"/>
</dbReference>
<protein>
    <recommendedName>
        <fullName evidence="4">Ankyrin repeat domain-containing protein</fullName>
    </recommendedName>
</protein>
<dbReference type="Proteomes" id="UP000826195">
    <property type="component" value="Unassembled WGS sequence"/>
</dbReference>